<dbReference type="Proteomes" id="UP000027265">
    <property type="component" value="Unassembled WGS sequence"/>
</dbReference>
<proteinExistence type="predicted"/>
<dbReference type="EMBL" id="KL197716">
    <property type="protein sequence ID" value="KDQ59082.1"/>
    <property type="molecule type" value="Genomic_DNA"/>
</dbReference>
<organism evidence="2 3">
    <name type="scientific">Jaapia argillacea MUCL 33604</name>
    <dbReference type="NCBI Taxonomy" id="933084"/>
    <lineage>
        <taxon>Eukaryota</taxon>
        <taxon>Fungi</taxon>
        <taxon>Dikarya</taxon>
        <taxon>Basidiomycota</taxon>
        <taxon>Agaricomycotina</taxon>
        <taxon>Agaricomycetes</taxon>
        <taxon>Agaricomycetidae</taxon>
        <taxon>Jaapiales</taxon>
        <taxon>Jaapiaceae</taxon>
        <taxon>Jaapia</taxon>
    </lineage>
</organism>
<evidence type="ECO:0000313" key="3">
    <source>
        <dbReference type="Proteomes" id="UP000027265"/>
    </source>
</evidence>
<dbReference type="InParanoid" id="A0A067Q6H7"/>
<dbReference type="AlphaFoldDB" id="A0A067Q6H7"/>
<dbReference type="HOGENOM" id="CLU_2831527_0_0_1"/>
<sequence>MGHWIIVVELGFSHAVALVVSRFLCSFYTHSNYNRTSSVISSCPLHRLIPVLIRLWRRSGADPLLV</sequence>
<name>A0A067Q6H7_9AGAM</name>
<keyword evidence="1" id="KW-1133">Transmembrane helix</keyword>
<keyword evidence="3" id="KW-1185">Reference proteome</keyword>
<keyword evidence="1" id="KW-0812">Transmembrane</keyword>
<evidence type="ECO:0000256" key="1">
    <source>
        <dbReference type="SAM" id="Phobius"/>
    </source>
</evidence>
<keyword evidence="1" id="KW-0472">Membrane</keyword>
<accession>A0A067Q6H7</accession>
<feature type="transmembrane region" description="Helical" evidence="1">
    <location>
        <begin position="6"/>
        <end position="25"/>
    </location>
</feature>
<evidence type="ECO:0000313" key="2">
    <source>
        <dbReference type="EMBL" id="KDQ59082.1"/>
    </source>
</evidence>
<reference evidence="3" key="1">
    <citation type="journal article" date="2014" name="Proc. Natl. Acad. Sci. U.S.A.">
        <title>Extensive sampling of basidiomycete genomes demonstrates inadequacy of the white-rot/brown-rot paradigm for wood decay fungi.</title>
        <authorList>
            <person name="Riley R."/>
            <person name="Salamov A.A."/>
            <person name="Brown D.W."/>
            <person name="Nagy L.G."/>
            <person name="Floudas D."/>
            <person name="Held B.W."/>
            <person name="Levasseur A."/>
            <person name="Lombard V."/>
            <person name="Morin E."/>
            <person name="Otillar R."/>
            <person name="Lindquist E.A."/>
            <person name="Sun H."/>
            <person name="LaButti K.M."/>
            <person name="Schmutz J."/>
            <person name="Jabbour D."/>
            <person name="Luo H."/>
            <person name="Baker S.E."/>
            <person name="Pisabarro A.G."/>
            <person name="Walton J.D."/>
            <person name="Blanchette R.A."/>
            <person name="Henrissat B."/>
            <person name="Martin F."/>
            <person name="Cullen D."/>
            <person name="Hibbett D.S."/>
            <person name="Grigoriev I.V."/>
        </authorList>
    </citation>
    <scope>NUCLEOTIDE SEQUENCE [LARGE SCALE GENOMIC DNA]</scope>
    <source>
        <strain evidence="3">MUCL 33604</strain>
    </source>
</reference>
<protein>
    <submittedName>
        <fullName evidence="2">Uncharacterized protein</fullName>
    </submittedName>
</protein>
<gene>
    <name evidence="2" type="ORF">JAAARDRAFT_651963</name>
</gene>